<proteinExistence type="predicted"/>
<evidence type="ECO:0000259" key="1">
    <source>
        <dbReference type="PROSITE" id="PS50043"/>
    </source>
</evidence>
<protein>
    <submittedName>
        <fullName evidence="2">Helix-turn-helix domain-containing protein</fullName>
    </submittedName>
</protein>
<dbReference type="SUPFAM" id="SSF46894">
    <property type="entry name" value="C-terminal effector domain of the bipartite response regulators"/>
    <property type="match status" value="1"/>
</dbReference>
<feature type="domain" description="HTH luxR-type" evidence="1">
    <location>
        <begin position="264"/>
        <end position="329"/>
    </location>
</feature>
<dbReference type="PANTHER" id="PTHR34293">
    <property type="entry name" value="HTH-TYPE TRANSCRIPTIONAL REGULATOR TRMBL2"/>
    <property type="match status" value="1"/>
</dbReference>
<dbReference type="InterPro" id="IPR016032">
    <property type="entry name" value="Sig_transdc_resp-reg_C-effctor"/>
</dbReference>
<comment type="caution">
    <text evidence="2">The sequence shown here is derived from an EMBL/GenBank/DDBJ whole genome shotgun (WGS) entry which is preliminary data.</text>
</comment>
<dbReference type="Proteomes" id="UP001500751">
    <property type="component" value="Unassembled WGS sequence"/>
</dbReference>
<dbReference type="RefSeq" id="WP_344670466.1">
    <property type="nucleotide sequence ID" value="NZ_BAAAQN010000061.1"/>
</dbReference>
<evidence type="ECO:0000313" key="2">
    <source>
        <dbReference type="EMBL" id="GAA2055412.1"/>
    </source>
</evidence>
<name>A0ABN2V8F6_9ACTN</name>
<evidence type="ECO:0000313" key="3">
    <source>
        <dbReference type="Proteomes" id="UP001500751"/>
    </source>
</evidence>
<dbReference type="SMART" id="SM00421">
    <property type="entry name" value="HTH_LUXR"/>
    <property type="match status" value="1"/>
</dbReference>
<dbReference type="InterPro" id="IPR036388">
    <property type="entry name" value="WH-like_DNA-bd_sf"/>
</dbReference>
<gene>
    <name evidence="2" type="ORF">GCM10009839_75040</name>
</gene>
<dbReference type="CDD" id="cd06170">
    <property type="entry name" value="LuxR_C_like"/>
    <property type="match status" value="1"/>
</dbReference>
<dbReference type="InterPro" id="IPR000792">
    <property type="entry name" value="Tscrpt_reg_LuxR_C"/>
</dbReference>
<dbReference type="SUPFAM" id="SSF56024">
    <property type="entry name" value="Phospholipase D/nuclease"/>
    <property type="match status" value="1"/>
</dbReference>
<sequence length="351" mass="37974">MFEVLGLDTQATTVYKMLLTRSTWDRDQLAAASGLSDDQLRPCLERLATLALVRVSARAPGRLRAVRPEVGLRRLAQKQEDELLARRRAVADSYLGMSRMIAEFAGERPESPSPEAEVLPDADAARARLETLAFQAALSSEAFVPGGAQPPEAVAAARVDVAEALARGVRVRRIYLESAANDAFTRDHLRRLADSGCEIRLVPALPLAMTLVDRRIAVLPISADRDPGAPDSGILVLTSSGALTMLTAYFDRMWAAGRPVGSPVRRPVDGVNAQELELLRVLAQGRTDESAARHLGLSLRTVRRMVADLMERLGARSRFEAGVRAAEHGWLADSDADLDAEAFDPLTPVGA</sequence>
<dbReference type="Gene3D" id="1.10.10.10">
    <property type="entry name" value="Winged helix-like DNA-binding domain superfamily/Winged helix DNA-binding domain"/>
    <property type="match status" value="2"/>
</dbReference>
<dbReference type="PROSITE" id="PS50043">
    <property type="entry name" value="HTH_LUXR_2"/>
    <property type="match status" value="1"/>
</dbReference>
<dbReference type="PRINTS" id="PR00038">
    <property type="entry name" value="HTHLUXR"/>
</dbReference>
<reference evidence="2 3" key="1">
    <citation type="journal article" date="2019" name="Int. J. Syst. Evol. Microbiol.">
        <title>The Global Catalogue of Microorganisms (GCM) 10K type strain sequencing project: providing services to taxonomists for standard genome sequencing and annotation.</title>
        <authorList>
            <consortium name="The Broad Institute Genomics Platform"/>
            <consortium name="The Broad Institute Genome Sequencing Center for Infectious Disease"/>
            <person name="Wu L."/>
            <person name="Ma J."/>
        </authorList>
    </citation>
    <scope>NUCLEOTIDE SEQUENCE [LARGE SCALE GENOMIC DNA]</scope>
    <source>
        <strain evidence="2 3">JCM 16014</strain>
    </source>
</reference>
<keyword evidence="3" id="KW-1185">Reference proteome</keyword>
<organism evidence="2 3">
    <name type="scientific">Catenulispora yoronensis</name>
    <dbReference type="NCBI Taxonomy" id="450799"/>
    <lineage>
        <taxon>Bacteria</taxon>
        <taxon>Bacillati</taxon>
        <taxon>Actinomycetota</taxon>
        <taxon>Actinomycetes</taxon>
        <taxon>Catenulisporales</taxon>
        <taxon>Catenulisporaceae</taxon>
        <taxon>Catenulispora</taxon>
    </lineage>
</organism>
<dbReference type="EMBL" id="BAAAQN010000061">
    <property type="protein sequence ID" value="GAA2055412.1"/>
    <property type="molecule type" value="Genomic_DNA"/>
</dbReference>
<dbReference type="PANTHER" id="PTHR34293:SF1">
    <property type="entry name" value="HTH-TYPE TRANSCRIPTIONAL REGULATOR TRMBL2"/>
    <property type="match status" value="1"/>
</dbReference>
<dbReference type="InterPro" id="IPR051797">
    <property type="entry name" value="TrmB-like"/>
</dbReference>
<accession>A0ABN2V8F6</accession>
<dbReference type="Pfam" id="PF00196">
    <property type="entry name" value="GerE"/>
    <property type="match status" value="1"/>
</dbReference>